<dbReference type="InterPro" id="IPR001466">
    <property type="entry name" value="Beta-lactam-related"/>
</dbReference>
<proteinExistence type="predicted"/>
<dbReference type="EMBL" id="CP150951">
    <property type="protein sequence ID" value="WZC48475.2"/>
    <property type="molecule type" value="Genomic_DNA"/>
</dbReference>
<dbReference type="PANTHER" id="PTHR46825:SF9">
    <property type="entry name" value="BETA-LACTAMASE-RELATED DOMAIN-CONTAINING PROTEIN"/>
    <property type="match status" value="1"/>
</dbReference>
<evidence type="ECO:0000259" key="1">
    <source>
        <dbReference type="Pfam" id="PF00144"/>
    </source>
</evidence>
<name>A0ABZ2V7C5_9RHOB</name>
<evidence type="ECO:0000313" key="2">
    <source>
        <dbReference type="EMBL" id="WZC48475.2"/>
    </source>
</evidence>
<feature type="domain" description="Beta-lactamase-related" evidence="1">
    <location>
        <begin position="33"/>
        <end position="339"/>
    </location>
</feature>
<reference evidence="3" key="1">
    <citation type="submission" date="2024-04" db="EMBL/GenBank/DDBJ databases">
        <title>Phylogenomic analyses of a clade within the roseobacter group suggest taxonomic reassignments of species of the genera Aestuariivita, Citreicella, Loktanella, Nautella, Pelagibaca, Ruegeria, Thalassobius, Thiobacimonas and Tropicibacter, and the proposal o.</title>
        <authorList>
            <person name="Jeon C.O."/>
        </authorList>
    </citation>
    <scope>NUCLEOTIDE SEQUENCE [LARGE SCALE GENOMIC DNA]</scope>
    <source>
        <strain evidence="3">BS5-3</strain>
    </source>
</reference>
<keyword evidence="3" id="KW-1185">Reference proteome</keyword>
<dbReference type="Gene3D" id="3.40.710.10">
    <property type="entry name" value="DD-peptidase/beta-lactamase superfamily"/>
    <property type="match status" value="1"/>
</dbReference>
<accession>A0ABZ2V7C5</accession>
<dbReference type="InterPro" id="IPR012338">
    <property type="entry name" value="Beta-lactam/transpept-like"/>
</dbReference>
<dbReference type="SUPFAM" id="SSF56601">
    <property type="entry name" value="beta-lactamase/transpeptidase-like"/>
    <property type="match status" value="1"/>
</dbReference>
<keyword evidence="2" id="KW-0378">Hydrolase</keyword>
<organism evidence="2 3">
    <name type="scientific">Yoonia phaeophyticola</name>
    <dbReference type="NCBI Taxonomy" id="3137369"/>
    <lineage>
        <taxon>Bacteria</taxon>
        <taxon>Pseudomonadati</taxon>
        <taxon>Pseudomonadota</taxon>
        <taxon>Alphaproteobacteria</taxon>
        <taxon>Rhodobacterales</taxon>
        <taxon>Paracoccaceae</taxon>
        <taxon>Yoonia</taxon>
    </lineage>
</organism>
<sequence length="348" mass="36782">MTLSGCFAMAEDTPLDQHFAAQFARSGLVAAGFGVQEGQNPPEIMVGGTLAKGSDTPVPVDAAWHIGSITKSFTAALIMMAVSDGVLSLDRPLPELLPDQAGRMHPSWHSVNLRQLLSHTAGTRPNPTQRQMRALYSGGLDRDALLTSQLAEPLPGGQGRFSYSNIGYILAPYIYEVATGTTWEAALRDRIVGPLGLTSFGIGPPAQIQGHRSILGFGARPVDPAAQSADNPAVFTPAGRMHLSIADGLRWGRFLLDACKGQNDLLSAEACAEMVAPVTDQYGLGIASFPIAGTAGGAWGHGGSNTMWYAILAMLPAEDIVVFAVTSEGRERKLAQLAENMMQAVMAR</sequence>
<dbReference type="EC" id="3.-.-.-" evidence="2"/>
<dbReference type="PANTHER" id="PTHR46825">
    <property type="entry name" value="D-ALANYL-D-ALANINE-CARBOXYPEPTIDASE/ENDOPEPTIDASE AMPH"/>
    <property type="match status" value="1"/>
</dbReference>
<dbReference type="Pfam" id="PF00144">
    <property type="entry name" value="Beta-lactamase"/>
    <property type="match status" value="1"/>
</dbReference>
<gene>
    <name evidence="2" type="ORF">AABB29_16690</name>
</gene>
<dbReference type="Proteomes" id="UP001440612">
    <property type="component" value="Chromosome"/>
</dbReference>
<evidence type="ECO:0000313" key="3">
    <source>
        <dbReference type="Proteomes" id="UP001440612"/>
    </source>
</evidence>
<protein>
    <submittedName>
        <fullName evidence="2">Serine hydrolase domain-containing protein</fullName>
        <ecNumber evidence="2">3.-.-.-</ecNumber>
    </submittedName>
</protein>
<dbReference type="GO" id="GO:0016787">
    <property type="term" value="F:hydrolase activity"/>
    <property type="evidence" value="ECO:0007669"/>
    <property type="project" value="UniProtKB-KW"/>
</dbReference>
<dbReference type="InterPro" id="IPR050491">
    <property type="entry name" value="AmpC-like"/>
</dbReference>
<dbReference type="RefSeq" id="WP_373636546.1">
    <property type="nucleotide sequence ID" value="NZ_CP150951.2"/>
</dbReference>